<proteinExistence type="predicted"/>
<name>A0A8S5UBR5_9CAUD</name>
<evidence type="ECO:0000313" key="1">
    <source>
        <dbReference type="EMBL" id="DAF91913.1"/>
    </source>
</evidence>
<accession>A0A8S5UBR5</accession>
<organism evidence="1">
    <name type="scientific">Podoviridae sp. ctZkC8</name>
    <dbReference type="NCBI Taxonomy" id="2825259"/>
    <lineage>
        <taxon>Viruses</taxon>
        <taxon>Duplodnaviria</taxon>
        <taxon>Heunggongvirae</taxon>
        <taxon>Uroviricota</taxon>
        <taxon>Caudoviricetes</taxon>
    </lineage>
</organism>
<protein>
    <submittedName>
        <fullName evidence="1">Uncharacterized protein</fullName>
    </submittedName>
</protein>
<sequence>MGYIIYVSLSNYLTFRGITDTTAVFTIGYASSFVFNLSFLRDSARTLGNLTLSLPLSPTTFLFNTPRQDVLMSH</sequence>
<reference evidence="1" key="1">
    <citation type="journal article" date="2021" name="Proc. Natl. Acad. Sci. U.S.A.">
        <title>A Catalog of Tens of Thousands of Viruses from Human Metagenomes Reveals Hidden Associations with Chronic Diseases.</title>
        <authorList>
            <person name="Tisza M.J."/>
            <person name="Buck C.B."/>
        </authorList>
    </citation>
    <scope>NUCLEOTIDE SEQUENCE</scope>
    <source>
        <strain evidence="1">CtZkC8</strain>
    </source>
</reference>
<dbReference type="EMBL" id="BK016062">
    <property type="protein sequence ID" value="DAF91913.1"/>
    <property type="molecule type" value="Genomic_DNA"/>
</dbReference>